<evidence type="ECO:0000256" key="1">
    <source>
        <dbReference type="SAM" id="MobiDB-lite"/>
    </source>
</evidence>
<feature type="region of interest" description="Disordered" evidence="1">
    <location>
        <begin position="501"/>
        <end position="528"/>
    </location>
</feature>
<organism evidence="2 3">
    <name type="scientific">Chara braunii</name>
    <name type="common">Braun's stonewort</name>
    <dbReference type="NCBI Taxonomy" id="69332"/>
    <lineage>
        <taxon>Eukaryota</taxon>
        <taxon>Viridiplantae</taxon>
        <taxon>Streptophyta</taxon>
        <taxon>Charophyceae</taxon>
        <taxon>Charales</taxon>
        <taxon>Characeae</taxon>
        <taxon>Chara</taxon>
    </lineage>
</organism>
<feature type="compositionally biased region" description="Acidic residues" evidence="1">
    <location>
        <begin position="138"/>
        <end position="147"/>
    </location>
</feature>
<feature type="region of interest" description="Disordered" evidence="1">
    <location>
        <begin position="118"/>
        <end position="152"/>
    </location>
</feature>
<comment type="caution">
    <text evidence="2">The sequence shown here is derived from an EMBL/GenBank/DDBJ whole genome shotgun (WGS) entry which is preliminary data.</text>
</comment>
<feature type="compositionally biased region" description="Low complexity" evidence="1">
    <location>
        <begin position="245"/>
        <end position="265"/>
    </location>
</feature>
<name>A0A388KQI9_CHABU</name>
<gene>
    <name evidence="2" type="ORF">CBR_g11225</name>
</gene>
<dbReference type="AlphaFoldDB" id="A0A388KQI9"/>
<sequence length="751" mass="83885">MNRDDFTTITAFTNTFEKTAERVPGLPEEMQCVIFLEKFSGYEAMELTRGGAAGRKTTWETIKRNIAAGDMNQVFHHQIKVERKKRKTVGTIQGTDSVLGGVLSNMANEIEELRERVTPSKVLTVTQPSGKRRKEKEDGEEEAEDGGPEGMDKLTKYQRKAKNNAIGGQGSGKGQVTQQAIVQYEQEPSTSTVQYGQWPVGPPMRAWPGYFPVGSWPTRGPYPMLPQNQNLGGNQNTGQLQLTRQNQAGSSRQGGQNQNRSQRQGQGQGRERGRNGGRNQGPGERGAGNRGGGNQGRNWGQSQGGANPVGQEYQQGCGRGYDQSYGRGYGRGNGQWNGQGYGRGWIDYSECVCTHCTIKGHTGKQCHVRKLDEREELITSNMEGEVFDQNGRVIDPEIPEGTREEALRVAALGPNAPGMFRIWQEREEPVVQVKDITNLEEKVNRMGIGEDKGDVPLVEKETEEEDVRANVRDTFDRMENLVDKMQRLHLRLQGICEEAGKDGAGCPKVFTMRRGGSGDGPNEPNPRMLRANMAARNSGSQRSIRGTISFATRRPAGGNPQKEQAQASQPVEEEPPITVEGDEDEDEKIGEEEERQAEIRAKRKKGEAKEGRSKGDTGPSKKRKYQTSIEEGVDLEGLARQDQTRKERLQEKGLWIGREVAEPQGKEVEDEEEDDVPLKRLKNKTRVSPRAAARDLSRLRGMRRKSKRQQKGGKEAWGQVWYRERRNLERKGQLRVEGKRYKKGGVKKGEE</sequence>
<keyword evidence="3" id="KW-1185">Reference proteome</keyword>
<protein>
    <submittedName>
        <fullName evidence="2">Uncharacterized protein</fullName>
    </submittedName>
</protein>
<feature type="compositionally biased region" description="Low complexity" evidence="1">
    <location>
        <begin position="296"/>
        <end position="305"/>
    </location>
</feature>
<feature type="compositionally biased region" description="Basic residues" evidence="1">
    <location>
        <begin position="700"/>
        <end position="711"/>
    </location>
</feature>
<dbReference type="EMBL" id="BFEA01000162">
    <property type="protein sequence ID" value="GBG72297.1"/>
    <property type="molecule type" value="Genomic_DNA"/>
</dbReference>
<proteinExistence type="predicted"/>
<accession>A0A388KQI9</accession>
<dbReference type="Gramene" id="GBG72297">
    <property type="protein sequence ID" value="GBG72297"/>
    <property type="gene ID" value="CBR_g11225"/>
</dbReference>
<feature type="compositionally biased region" description="Gly residues" evidence="1">
    <location>
        <begin position="276"/>
        <end position="295"/>
    </location>
</feature>
<evidence type="ECO:0000313" key="3">
    <source>
        <dbReference type="Proteomes" id="UP000265515"/>
    </source>
</evidence>
<reference evidence="2 3" key="1">
    <citation type="journal article" date="2018" name="Cell">
        <title>The Chara Genome: Secondary Complexity and Implications for Plant Terrestrialization.</title>
        <authorList>
            <person name="Nishiyama T."/>
            <person name="Sakayama H."/>
            <person name="Vries J.D."/>
            <person name="Buschmann H."/>
            <person name="Saint-Marcoux D."/>
            <person name="Ullrich K.K."/>
            <person name="Haas F.B."/>
            <person name="Vanderstraeten L."/>
            <person name="Becker D."/>
            <person name="Lang D."/>
            <person name="Vosolsobe S."/>
            <person name="Rombauts S."/>
            <person name="Wilhelmsson P.K.I."/>
            <person name="Janitza P."/>
            <person name="Kern R."/>
            <person name="Heyl A."/>
            <person name="Rumpler F."/>
            <person name="Villalobos L.I.A.C."/>
            <person name="Clay J.M."/>
            <person name="Skokan R."/>
            <person name="Toyoda A."/>
            <person name="Suzuki Y."/>
            <person name="Kagoshima H."/>
            <person name="Schijlen E."/>
            <person name="Tajeshwar N."/>
            <person name="Catarino B."/>
            <person name="Hetherington A.J."/>
            <person name="Saltykova A."/>
            <person name="Bonnot C."/>
            <person name="Breuninger H."/>
            <person name="Symeonidi A."/>
            <person name="Radhakrishnan G.V."/>
            <person name="Van Nieuwerburgh F."/>
            <person name="Deforce D."/>
            <person name="Chang C."/>
            <person name="Karol K.G."/>
            <person name="Hedrich R."/>
            <person name="Ulvskov P."/>
            <person name="Glockner G."/>
            <person name="Delwiche C.F."/>
            <person name="Petrasek J."/>
            <person name="Van de Peer Y."/>
            <person name="Friml J."/>
            <person name="Beilby M."/>
            <person name="Dolan L."/>
            <person name="Kohara Y."/>
            <person name="Sugano S."/>
            <person name="Fujiyama A."/>
            <person name="Delaux P.-M."/>
            <person name="Quint M."/>
            <person name="TheiBen G."/>
            <person name="Hagemann M."/>
            <person name="Harholt J."/>
            <person name="Dunand C."/>
            <person name="Zachgo S."/>
            <person name="Langdale J."/>
            <person name="Maumus F."/>
            <person name="Straeten D.V.D."/>
            <person name="Gould S.B."/>
            <person name="Rensing S.A."/>
        </authorList>
    </citation>
    <scope>NUCLEOTIDE SEQUENCE [LARGE SCALE GENOMIC DNA]</scope>
    <source>
        <strain evidence="2 3">S276</strain>
    </source>
</reference>
<feature type="compositionally biased region" description="Basic and acidic residues" evidence="1">
    <location>
        <begin position="637"/>
        <end position="651"/>
    </location>
</feature>
<feature type="region of interest" description="Disordered" evidence="1">
    <location>
        <begin position="551"/>
        <end position="716"/>
    </location>
</feature>
<evidence type="ECO:0000313" key="2">
    <source>
        <dbReference type="EMBL" id="GBG72297.1"/>
    </source>
</evidence>
<dbReference type="Proteomes" id="UP000265515">
    <property type="component" value="Unassembled WGS sequence"/>
</dbReference>
<feature type="region of interest" description="Disordered" evidence="1">
    <location>
        <begin position="245"/>
        <end position="315"/>
    </location>
</feature>
<feature type="compositionally biased region" description="Acidic residues" evidence="1">
    <location>
        <begin position="571"/>
        <end position="595"/>
    </location>
</feature>